<keyword evidence="3" id="KW-1185">Reference proteome</keyword>
<dbReference type="EnsemblMetazoa" id="CJA19120.1">
    <property type="protein sequence ID" value="CJA19120.1"/>
    <property type="gene ID" value="WBGene00138324"/>
</dbReference>
<evidence type="ECO:0000256" key="1">
    <source>
        <dbReference type="SAM" id="Coils"/>
    </source>
</evidence>
<feature type="coiled-coil region" evidence="1">
    <location>
        <begin position="124"/>
        <end position="163"/>
    </location>
</feature>
<reference evidence="3" key="1">
    <citation type="submission" date="2010-08" db="EMBL/GenBank/DDBJ databases">
        <authorList>
            <consortium name="Caenorhabditis japonica Sequencing Consortium"/>
            <person name="Wilson R.K."/>
        </authorList>
    </citation>
    <scope>NUCLEOTIDE SEQUENCE [LARGE SCALE GENOMIC DNA]</scope>
    <source>
        <strain evidence="3">DF5081</strain>
    </source>
</reference>
<evidence type="ECO:0000313" key="2">
    <source>
        <dbReference type="EnsemblMetazoa" id="CJA19120.1"/>
    </source>
</evidence>
<accession>A0A8R1IB14</accession>
<protein>
    <submittedName>
        <fullName evidence="2">Uncharacterized protein</fullName>
    </submittedName>
</protein>
<name>A0A8R1IB14_CAEJA</name>
<keyword evidence="1" id="KW-0175">Coiled coil</keyword>
<dbReference type="Proteomes" id="UP000005237">
    <property type="component" value="Unassembled WGS sequence"/>
</dbReference>
<reference evidence="2" key="2">
    <citation type="submission" date="2022-06" db="UniProtKB">
        <authorList>
            <consortium name="EnsemblMetazoa"/>
        </authorList>
    </citation>
    <scope>IDENTIFICATION</scope>
    <source>
        <strain evidence="2">DF5081</strain>
    </source>
</reference>
<sequence length="203" mass="24144">METIPEHEEFFGNEHFDENMIKFKTFVEIRNRHYEMIDGLNILNLDEVFVEQLNSFNTARDFILQSLESPTMRNWNHILDIVNFCSSRVHDISRGEHFRAMSYGAMRIVNTRMTDVLNVVLPIYKFMCEAIEKEEETLKKEKAEQEEEQKKKKQVEIAEIRRKVSQPLKNSSACKKLWLKKQGGIAKRAIRWLTKRMFGVRPF</sequence>
<evidence type="ECO:0000313" key="3">
    <source>
        <dbReference type="Proteomes" id="UP000005237"/>
    </source>
</evidence>
<organism evidence="2 3">
    <name type="scientific">Caenorhabditis japonica</name>
    <dbReference type="NCBI Taxonomy" id="281687"/>
    <lineage>
        <taxon>Eukaryota</taxon>
        <taxon>Metazoa</taxon>
        <taxon>Ecdysozoa</taxon>
        <taxon>Nematoda</taxon>
        <taxon>Chromadorea</taxon>
        <taxon>Rhabditida</taxon>
        <taxon>Rhabditina</taxon>
        <taxon>Rhabditomorpha</taxon>
        <taxon>Rhabditoidea</taxon>
        <taxon>Rhabditidae</taxon>
        <taxon>Peloderinae</taxon>
        <taxon>Caenorhabditis</taxon>
    </lineage>
</organism>
<dbReference type="AlphaFoldDB" id="A0A8R1IB14"/>
<proteinExistence type="predicted"/>